<keyword evidence="2" id="KW-0646">Protease inhibitor</keyword>
<protein>
    <submittedName>
        <fullName evidence="7">Plasminogen activator inhibitor 2-like protein</fullName>
    </submittedName>
</protein>
<dbReference type="STRING" id="1965070.A0A3S3PD77"/>
<evidence type="ECO:0000313" key="7">
    <source>
        <dbReference type="EMBL" id="RWR98540.1"/>
    </source>
</evidence>
<evidence type="ECO:0000256" key="3">
    <source>
        <dbReference type="ARBA" id="ARBA00022900"/>
    </source>
</evidence>
<comment type="caution">
    <text evidence="7">The sequence shown here is derived from an EMBL/GenBank/DDBJ whole genome shotgun (WGS) entry which is preliminary data.</text>
</comment>
<feature type="non-terminal residue" evidence="7">
    <location>
        <position position="226"/>
    </location>
</feature>
<dbReference type="AlphaFoldDB" id="A0A3S3PD77"/>
<evidence type="ECO:0000256" key="4">
    <source>
        <dbReference type="ARBA" id="ARBA00023180"/>
    </source>
</evidence>
<dbReference type="OrthoDB" id="6416968at2759"/>
<feature type="non-terminal residue" evidence="7">
    <location>
        <position position="1"/>
    </location>
</feature>
<feature type="domain" description="Serpin" evidence="6">
    <location>
        <begin position="1"/>
        <end position="222"/>
    </location>
</feature>
<sequence length="226" mass="25999">VDFKKESDDIVCNCNNWVKDVTKANISSIIDKIDSDTIALFLNAIYFYGKWEIPFDKKFTKKLSFYNFGDKNQAKAVPFMFKRKISCKLFSDKLQEMLMLELPYCGNISMFILMSKEIEGLEKVYSILDSTELSKMKLIYDIINLWLPKFKLEAKYQLTDIMKKMGMSDAFSECADFGKIRKLKDIFISKIIHKAMVDVNEKGTKAAAATGGMLLGGKRKRISYID</sequence>
<dbReference type="Pfam" id="PF00079">
    <property type="entry name" value="Serpin"/>
    <property type="match status" value="1"/>
</dbReference>
<evidence type="ECO:0000259" key="6">
    <source>
        <dbReference type="SMART" id="SM00093"/>
    </source>
</evidence>
<dbReference type="InterPro" id="IPR000215">
    <property type="entry name" value="Serpin_fam"/>
</dbReference>
<dbReference type="GO" id="GO:0005615">
    <property type="term" value="C:extracellular space"/>
    <property type="evidence" value="ECO:0007669"/>
    <property type="project" value="InterPro"/>
</dbReference>
<organism evidence="7 8">
    <name type="scientific">Dinothrombium tinctorium</name>
    <dbReference type="NCBI Taxonomy" id="1965070"/>
    <lineage>
        <taxon>Eukaryota</taxon>
        <taxon>Metazoa</taxon>
        <taxon>Ecdysozoa</taxon>
        <taxon>Arthropoda</taxon>
        <taxon>Chelicerata</taxon>
        <taxon>Arachnida</taxon>
        <taxon>Acari</taxon>
        <taxon>Acariformes</taxon>
        <taxon>Trombidiformes</taxon>
        <taxon>Prostigmata</taxon>
        <taxon>Anystina</taxon>
        <taxon>Parasitengona</taxon>
        <taxon>Trombidioidea</taxon>
        <taxon>Trombidiidae</taxon>
        <taxon>Dinothrombium</taxon>
    </lineage>
</organism>
<reference evidence="7 8" key="1">
    <citation type="journal article" date="2018" name="Gigascience">
        <title>Genomes of trombidid mites reveal novel predicted allergens and laterally-transferred genes associated with secondary metabolism.</title>
        <authorList>
            <person name="Dong X."/>
            <person name="Chaisiri K."/>
            <person name="Xia D."/>
            <person name="Armstrong S.D."/>
            <person name="Fang Y."/>
            <person name="Donnelly M.J."/>
            <person name="Kadowaki T."/>
            <person name="McGarry J.W."/>
            <person name="Darby A.C."/>
            <person name="Makepeace B.L."/>
        </authorList>
    </citation>
    <scope>NUCLEOTIDE SEQUENCE [LARGE SCALE GENOMIC DNA]</scope>
    <source>
        <strain evidence="7">UoL-WK</strain>
    </source>
</reference>
<dbReference type="InterPro" id="IPR036186">
    <property type="entry name" value="Serpin_sf"/>
</dbReference>
<evidence type="ECO:0000256" key="2">
    <source>
        <dbReference type="ARBA" id="ARBA00022690"/>
    </source>
</evidence>
<dbReference type="PANTHER" id="PTHR11461">
    <property type="entry name" value="SERINE PROTEASE INHIBITOR, SERPIN"/>
    <property type="match status" value="1"/>
</dbReference>
<dbReference type="Gene3D" id="2.30.39.10">
    <property type="entry name" value="Alpha-1-antitrypsin, domain 1"/>
    <property type="match status" value="1"/>
</dbReference>
<dbReference type="GO" id="GO:0004867">
    <property type="term" value="F:serine-type endopeptidase inhibitor activity"/>
    <property type="evidence" value="ECO:0007669"/>
    <property type="project" value="UniProtKB-KW"/>
</dbReference>
<dbReference type="SUPFAM" id="SSF56574">
    <property type="entry name" value="Serpins"/>
    <property type="match status" value="1"/>
</dbReference>
<keyword evidence="3" id="KW-0722">Serine protease inhibitor</keyword>
<evidence type="ECO:0000256" key="5">
    <source>
        <dbReference type="RuleBase" id="RU000411"/>
    </source>
</evidence>
<dbReference type="InterPro" id="IPR023796">
    <property type="entry name" value="Serpin_dom"/>
</dbReference>
<proteinExistence type="inferred from homology"/>
<keyword evidence="8" id="KW-1185">Reference proteome</keyword>
<dbReference type="PANTHER" id="PTHR11461:SF211">
    <property type="entry name" value="GH10112P-RELATED"/>
    <property type="match status" value="1"/>
</dbReference>
<comment type="similarity">
    <text evidence="1 5">Belongs to the serpin family.</text>
</comment>
<evidence type="ECO:0000256" key="1">
    <source>
        <dbReference type="ARBA" id="ARBA00009500"/>
    </source>
</evidence>
<dbReference type="SMART" id="SM00093">
    <property type="entry name" value="SERPIN"/>
    <property type="match status" value="1"/>
</dbReference>
<accession>A0A3S3PD77</accession>
<keyword evidence="4" id="KW-0325">Glycoprotein</keyword>
<dbReference type="InterPro" id="IPR042178">
    <property type="entry name" value="Serpin_sf_1"/>
</dbReference>
<dbReference type="EMBL" id="NCKU01021022">
    <property type="protein sequence ID" value="RWR98540.1"/>
    <property type="molecule type" value="Genomic_DNA"/>
</dbReference>
<dbReference type="Proteomes" id="UP000285301">
    <property type="component" value="Unassembled WGS sequence"/>
</dbReference>
<gene>
    <name evidence="7" type="ORF">B4U79_10325</name>
</gene>
<name>A0A3S3PD77_9ACAR</name>
<evidence type="ECO:0000313" key="8">
    <source>
        <dbReference type="Proteomes" id="UP000285301"/>
    </source>
</evidence>
<dbReference type="Gene3D" id="3.30.497.10">
    <property type="entry name" value="Antithrombin, subunit I, domain 2"/>
    <property type="match status" value="1"/>
</dbReference>
<dbReference type="InterPro" id="IPR042185">
    <property type="entry name" value="Serpin_sf_2"/>
</dbReference>